<organism evidence="2 3">
    <name type="scientific">Dreissena polymorpha</name>
    <name type="common">Zebra mussel</name>
    <name type="synonym">Mytilus polymorpha</name>
    <dbReference type="NCBI Taxonomy" id="45954"/>
    <lineage>
        <taxon>Eukaryota</taxon>
        <taxon>Metazoa</taxon>
        <taxon>Spiralia</taxon>
        <taxon>Lophotrochozoa</taxon>
        <taxon>Mollusca</taxon>
        <taxon>Bivalvia</taxon>
        <taxon>Autobranchia</taxon>
        <taxon>Heteroconchia</taxon>
        <taxon>Euheterodonta</taxon>
        <taxon>Imparidentia</taxon>
        <taxon>Neoheterodontei</taxon>
        <taxon>Myida</taxon>
        <taxon>Dreissenoidea</taxon>
        <taxon>Dreissenidae</taxon>
        <taxon>Dreissena</taxon>
    </lineage>
</organism>
<dbReference type="EMBL" id="JAIWYP010000001">
    <property type="protein sequence ID" value="KAH3888231.1"/>
    <property type="molecule type" value="Genomic_DNA"/>
</dbReference>
<evidence type="ECO:0000313" key="2">
    <source>
        <dbReference type="EMBL" id="KAH3888231.1"/>
    </source>
</evidence>
<sequence>LPDAVMDETFYTTDMRFDEPIIALLLWCHLLLSQAICSCVRWSIFHVILVVKSYPFRKCDHETVRNLIEDK</sequence>
<keyword evidence="1" id="KW-1133">Transmembrane helix</keyword>
<feature type="non-terminal residue" evidence="2">
    <location>
        <position position="1"/>
    </location>
</feature>
<keyword evidence="1" id="KW-0812">Transmembrane</keyword>
<keyword evidence="3" id="KW-1185">Reference proteome</keyword>
<keyword evidence="1" id="KW-0472">Membrane</keyword>
<feature type="non-terminal residue" evidence="2">
    <location>
        <position position="71"/>
    </location>
</feature>
<protein>
    <submittedName>
        <fullName evidence="2">Uncharacterized protein</fullName>
    </submittedName>
</protein>
<accession>A0A9D4N573</accession>
<proteinExistence type="predicted"/>
<feature type="transmembrane region" description="Helical" evidence="1">
    <location>
        <begin position="20"/>
        <end position="51"/>
    </location>
</feature>
<reference evidence="2" key="1">
    <citation type="journal article" date="2019" name="bioRxiv">
        <title>The Genome of the Zebra Mussel, Dreissena polymorpha: A Resource for Invasive Species Research.</title>
        <authorList>
            <person name="McCartney M.A."/>
            <person name="Auch B."/>
            <person name="Kono T."/>
            <person name="Mallez S."/>
            <person name="Zhang Y."/>
            <person name="Obille A."/>
            <person name="Becker A."/>
            <person name="Abrahante J.E."/>
            <person name="Garbe J."/>
            <person name="Badalamenti J.P."/>
            <person name="Herman A."/>
            <person name="Mangelson H."/>
            <person name="Liachko I."/>
            <person name="Sullivan S."/>
            <person name="Sone E.D."/>
            <person name="Koren S."/>
            <person name="Silverstein K.A.T."/>
            <person name="Beckman K.B."/>
            <person name="Gohl D.M."/>
        </authorList>
    </citation>
    <scope>NUCLEOTIDE SEQUENCE</scope>
    <source>
        <strain evidence="2">Duluth1</strain>
        <tissue evidence="2">Whole animal</tissue>
    </source>
</reference>
<reference evidence="2" key="2">
    <citation type="submission" date="2020-11" db="EMBL/GenBank/DDBJ databases">
        <authorList>
            <person name="McCartney M.A."/>
            <person name="Auch B."/>
            <person name="Kono T."/>
            <person name="Mallez S."/>
            <person name="Becker A."/>
            <person name="Gohl D.M."/>
            <person name="Silverstein K.A.T."/>
            <person name="Koren S."/>
            <person name="Bechman K.B."/>
            <person name="Herman A."/>
            <person name="Abrahante J.E."/>
            <person name="Garbe J."/>
        </authorList>
    </citation>
    <scope>NUCLEOTIDE SEQUENCE</scope>
    <source>
        <strain evidence="2">Duluth1</strain>
        <tissue evidence="2">Whole animal</tissue>
    </source>
</reference>
<evidence type="ECO:0000256" key="1">
    <source>
        <dbReference type="SAM" id="Phobius"/>
    </source>
</evidence>
<comment type="caution">
    <text evidence="2">The sequence shown here is derived from an EMBL/GenBank/DDBJ whole genome shotgun (WGS) entry which is preliminary data.</text>
</comment>
<evidence type="ECO:0000313" key="3">
    <source>
        <dbReference type="Proteomes" id="UP000828390"/>
    </source>
</evidence>
<dbReference type="AlphaFoldDB" id="A0A9D4N573"/>
<name>A0A9D4N573_DREPO</name>
<dbReference type="Proteomes" id="UP000828390">
    <property type="component" value="Unassembled WGS sequence"/>
</dbReference>
<gene>
    <name evidence="2" type="ORF">DPMN_012262</name>
</gene>